<feature type="non-terminal residue" evidence="2">
    <location>
        <position position="1"/>
    </location>
</feature>
<comment type="caution">
    <text evidence="2">The sequence shown here is derived from an EMBL/GenBank/DDBJ whole genome shotgun (WGS) entry which is preliminary data.</text>
</comment>
<sequence>TLLDLVNDVLTGATYPADEVRAERDRTADEVVMDLSRPEVQAGEAFRARLYGDHPYATPTPRPDALRRVGAASLRTIHPRIFNPRGAHLIVVGDVATARVERLVSERLGPWLAGASRAAAPLAPLPPITPGGIELHDRPGAPQSNVLVGGAAPRRTDPQWPATALANLVVGGMFTSRLVENLRERHGYTYSPHSDVY</sequence>
<evidence type="ECO:0000313" key="2">
    <source>
        <dbReference type="EMBL" id="EQD59394.1"/>
    </source>
</evidence>
<organism evidence="2">
    <name type="scientific">mine drainage metagenome</name>
    <dbReference type="NCBI Taxonomy" id="410659"/>
    <lineage>
        <taxon>unclassified sequences</taxon>
        <taxon>metagenomes</taxon>
        <taxon>ecological metagenomes</taxon>
    </lineage>
</organism>
<dbReference type="Gene3D" id="3.30.830.10">
    <property type="entry name" value="Metalloenzyme, LuxS/M16 peptidase-like"/>
    <property type="match status" value="2"/>
</dbReference>
<reference evidence="2" key="2">
    <citation type="journal article" date="2014" name="ISME J.">
        <title>Microbial stratification in low pH oxic and suboxic macroscopic growths along an acid mine drainage.</title>
        <authorList>
            <person name="Mendez-Garcia C."/>
            <person name="Mesa V."/>
            <person name="Sprenger R.R."/>
            <person name="Richter M."/>
            <person name="Diez M.S."/>
            <person name="Solano J."/>
            <person name="Bargiela R."/>
            <person name="Golyshina O.V."/>
            <person name="Manteca A."/>
            <person name="Ramos J.L."/>
            <person name="Gallego J.R."/>
            <person name="Llorente I."/>
            <person name="Martins Dos Santos V.A."/>
            <person name="Jensen O.N."/>
            <person name="Pelaez A.I."/>
            <person name="Sanchez J."/>
            <person name="Ferrer M."/>
        </authorList>
    </citation>
    <scope>NUCLEOTIDE SEQUENCE</scope>
</reference>
<gene>
    <name evidence="2" type="ORF">B1B_08231</name>
</gene>
<dbReference type="SUPFAM" id="SSF63411">
    <property type="entry name" value="LuxS/MPP-like metallohydrolase"/>
    <property type="match status" value="2"/>
</dbReference>
<dbReference type="EMBL" id="AUZY01005349">
    <property type="protein sequence ID" value="EQD59394.1"/>
    <property type="molecule type" value="Genomic_DNA"/>
</dbReference>
<dbReference type="Pfam" id="PF05193">
    <property type="entry name" value="Peptidase_M16_C"/>
    <property type="match status" value="1"/>
</dbReference>
<feature type="non-terminal residue" evidence="2">
    <location>
        <position position="197"/>
    </location>
</feature>
<dbReference type="GO" id="GO:0046872">
    <property type="term" value="F:metal ion binding"/>
    <property type="evidence" value="ECO:0007669"/>
    <property type="project" value="InterPro"/>
</dbReference>
<dbReference type="InterPro" id="IPR011249">
    <property type="entry name" value="Metalloenz_LuxS/M16"/>
</dbReference>
<dbReference type="InterPro" id="IPR007863">
    <property type="entry name" value="Peptidase_M16_C"/>
</dbReference>
<name>T1C274_9ZZZZ</name>
<accession>T1C274</accession>
<protein>
    <submittedName>
        <fullName evidence="2">Peptidase M16 domain-containing protein</fullName>
    </submittedName>
</protein>
<reference evidence="2" key="1">
    <citation type="submission" date="2013-08" db="EMBL/GenBank/DDBJ databases">
        <authorList>
            <person name="Mendez C."/>
            <person name="Richter M."/>
            <person name="Ferrer M."/>
            <person name="Sanchez J."/>
        </authorList>
    </citation>
    <scope>NUCLEOTIDE SEQUENCE</scope>
</reference>
<dbReference type="AlphaFoldDB" id="T1C274"/>
<evidence type="ECO:0000259" key="1">
    <source>
        <dbReference type="Pfam" id="PF05193"/>
    </source>
</evidence>
<feature type="domain" description="Peptidase M16 C-terminal" evidence="1">
    <location>
        <begin position="71"/>
        <end position="195"/>
    </location>
</feature>
<proteinExistence type="predicted"/>